<dbReference type="AlphaFoldDB" id="A0A8D5ZL35"/>
<evidence type="ECO:0000313" key="2">
    <source>
        <dbReference type="Proteomes" id="UP000677436"/>
    </source>
</evidence>
<dbReference type="Proteomes" id="UP000677436">
    <property type="component" value="Chromosome"/>
</dbReference>
<dbReference type="EMBL" id="AP024601">
    <property type="protein sequence ID" value="BCU82109.1"/>
    <property type="molecule type" value="Genomic_DNA"/>
</dbReference>
<evidence type="ECO:0008006" key="3">
    <source>
        <dbReference type="Google" id="ProtNLM"/>
    </source>
</evidence>
<reference evidence="1" key="1">
    <citation type="journal article" date="2013" name="Int. J. Syst. Evol. Microbiol.">
        <title>Polycladomyces abyssicola gen. nov., sp. nov., a thermophilic filamentous bacterium isolated from hemipelagic sediment.</title>
        <authorList>
            <person name="Tsubouchi T."/>
            <person name="Shimane Y."/>
            <person name="Mori K."/>
            <person name="Usui K."/>
            <person name="Hiraki T."/>
            <person name="Tame A."/>
            <person name="Uematsu K."/>
            <person name="Maruyama T."/>
            <person name="Hatada Y."/>
        </authorList>
    </citation>
    <scope>NUCLEOTIDE SEQUENCE</scope>
    <source>
        <strain evidence="1">JIR-001</strain>
    </source>
</reference>
<gene>
    <name evidence="1" type="ORF">JIR001_18920</name>
</gene>
<dbReference type="SUPFAM" id="SSF56059">
    <property type="entry name" value="Glutathione synthetase ATP-binding domain-like"/>
    <property type="match status" value="1"/>
</dbReference>
<accession>A0A8D5ZL35</accession>
<dbReference type="KEGG" id="pabs:JIR001_18920"/>
<protein>
    <recommendedName>
        <fullName evidence="3">ATP-grasp domain-containing protein</fullName>
    </recommendedName>
</protein>
<keyword evidence="2" id="KW-1185">Reference proteome</keyword>
<evidence type="ECO:0000313" key="1">
    <source>
        <dbReference type="EMBL" id="BCU82109.1"/>
    </source>
</evidence>
<proteinExistence type="predicted"/>
<sequence>MLGYVGVAGFDIVITQEGDCYVLDLNFRLNGSSVVLLLRDRIEEVYGDKANDPKASPYRDAQGYLSGLFLGDSREDVDHLNEQLILEGIGC</sequence>
<reference evidence="1" key="2">
    <citation type="journal article" date="2021" name="Microbiol. Resour. Announc.">
        <title>Complete Genome Sequence of Polycladomyces abyssicola JIR-001T, Isolated from Hemipelagic Sediment in Deep Seawater.</title>
        <authorList>
            <person name="Tsubouchi T."/>
            <person name="Kaneko Y."/>
        </authorList>
    </citation>
    <scope>NUCLEOTIDE SEQUENCE</scope>
    <source>
        <strain evidence="1">JIR-001</strain>
    </source>
</reference>
<name>A0A8D5ZL35_9BACL</name>
<organism evidence="1 2">
    <name type="scientific">Polycladomyces abyssicola</name>
    <dbReference type="NCBI Taxonomy" id="1125966"/>
    <lineage>
        <taxon>Bacteria</taxon>
        <taxon>Bacillati</taxon>
        <taxon>Bacillota</taxon>
        <taxon>Bacilli</taxon>
        <taxon>Bacillales</taxon>
        <taxon>Thermoactinomycetaceae</taxon>
        <taxon>Polycladomyces</taxon>
    </lineage>
</organism>